<organism evidence="1 2">
    <name type="scientific">Auriscalpium vulgare</name>
    <dbReference type="NCBI Taxonomy" id="40419"/>
    <lineage>
        <taxon>Eukaryota</taxon>
        <taxon>Fungi</taxon>
        <taxon>Dikarya</taxon>
        <taxon>Basidiomycota</taxon>
        <taxon>Agaricomycotina</taxon>
        <taxon>Agaricomycetes</taxon>
        <taxon>Russulales</taxon>
        <taxon>Auriscalpiaceae</taxon>
        <taxon>Auriscalpium</taxon>
    </lineage>
</organism>
<reference evidence="1" key="2">
    <citation type="journal article" date="2022" name="New Phytol.">
        <title>Evolutionary transition to the ectomycorrhizal habit in the genomes of a hyperdiverse lineage of mushroom-forming fungi.</title>
        <authorList>
            <person name="Looney B."/>
            <person name="Miyauchi S."/>
            <person name="Morin E."/>
            <person name="Drula E."/>
            <person name="Courty P.E."/>
            <person name="Kohler A."/>
            <person name="Kuo A."/>
            <person name="LaButti K."/>
            <person name="Pangilinan J."/>
            <person name="Lipzen A."/>
            <person name="Riley R."/>
            <person name="Andreopoulos W."/>
            <person name="He G."/>
            <person name="Johnson J."/>
            <person name="Nolan M."/>
            <person name="Tritt A."/>
            <person name="Barry K.W."/>
            <person name="Grigoriev I.V."/>
            <person name="Nagy L.G."/>
            <person name="Hibbett D."/>
            <person name="Henrissat B."/>
            <person name="Matheny P.B."/>
            <person name="Labbe J."/>
            <person name="Martin F.M."/>
        </authorList>
    </citation>
    <scope>NUCLEOTIDE SEQUENCE</scope>
    <source>
        <strain evidence="1">FP105234-sp</strain>
    </source>
</reference>
<reference evidence="1" key="1">
    <citation type="submission" date="2021-02" db="EMBL/GenBank/DDBJ databases">
        <authorList>
            <consortium name="DOE Joint Genome Institute"/>
            <person name="Ahrendt S."/>
            <person name="Looney B.P."/>
            <person name="Miyauchi S."/>
            <person name="Morin E."/>
            <person name="Drula E."/>
            <person name="Courty P.E."/>
            <person name="Chicoki N."/>
            <person name="Fauchery L."/>
            <person name="Kohler A."/>
            <person name="Kuo A."/>
            <person name="Labutti K."/>
            <person name="Pangilinan J."/>
            <person name="Lipzen A."/>
            <person name="Riley R."/>
            <person name="Andreopoulos W."/>
            <person name="He G."/>
            <person name="Johnson J."/>
            <person name="Barry K.W."/>
            <person name="Grigoriev I.V."/>
            <person name="Nagy L."/>
            <person name="Hibbett D."/>
            <person name="Henrissat B."/>
            <person name="Matheny P.B."/>
            <person name="Labbe J."/>
            <person name="Martin F."/>
        </authorList>
    </citation>
    <scope>NUCLEOTIDE SEQUENCE</scope>
    <source>
        <strain evidence="1">FP105234-sp</strain>
    </source>
</reference>
<comment type="caution">
    <text evidence="1">The sequence shown here is derived from an EMBL/GenBank/DDBJ whole genome shotgun (WGS) entry which is preliminary data.</text>
</comment>
<evidence type="ECO:0000313" key="2">
    <source>
        <dbReference type="Proteomes" id="UP000814033"/>
    </source>
</evidence>
<gene>
    <name evidence="1" type="ORF">FA95DRAFT_1610490</name>
</gene>
<evidence type="ECO:0000313" key="1">
    <source>
        <dbReference type="EMBL" id="KAI0042082.1"/>
    </source>
</evidence>
<protein>
    <submittedName>
        <fullName evidence="1">Uncharacterized protein</fullName>
    </submittedName>
</protein>
<name>A0ACB8RDM2_9AGAM</name>
<sequence>MEATTEVVARQTELAKRYHNSWEVLEAEGHSPDEIGALMYRMHDAETFQAVMDDNKRALNAAKEYIHDSSARTRESLDDLNQSVQRYVADVDYVQETVNKLEIEANRELEFYTELNARLAEFSKRIMQMTEEELRTLDIPAIKDTLRQLMTC</sequence>
<accession>A0ACB8RDM2</accession>
<dbReference type="Proteomes" id="UP000814033">
    <property type="component" value="Unassembled WGS sequence"/>
</dbReference>
<dbReference type="EMBL" id="MU276085">
    <property type="protein sequence ID" value="KAI0042082.1"/>
    <property type="molecule type" value="Genomic_DNA"/>
</dbReference>
<proteinExistence type="predicted"/>
<keyword evidence="2" id="KW-1185">Reference proteome</keyword>